<accession>A0A084GC41</accession>
<dbReference type="InterPro" id="IPR007219">
    <property type="entry name" value="XnlR_reg_dom"/>
</dbReference>
<dbReference type="AlphaFoldDB" id="A0A084GC41"/>
<dbReference type="InterPro" id="IPR052073">
    <property type="entry name" value="Amide_Lactam_Regulators"/>
</dbReference>
<feature type="region of interest" description="Disordered" evidence="6">
    <location>
        <begin position="15"/>
        <end position="41"/>
    </location>
</feature>
<name>A0A084GC41_PSEDA</name>
<keyword evidence="1" id="KW-0862">Zinc</keyword>
<evidence type="ECO:0000259" key="7">
    <source>
        <dbReference type="SMART" id="SM00906"/>
    </source>
</evidence>
<sequence length="585" mass="65015">MRYSHVACEVPVSKRGKYQRKRSQNAPVEVTPPVHSDPSPGNLRAQLQLEIDDGGAAGQSPGDIGYHGVENHIPASTTQIRTPSTLLTPLPASRVGESQTIDRTLLVYPISDAINTKAWKLSTTRNLPVSSLRAETARMFEAGELSPLLFQAMLFIGSSYCEEEIVRSMGFKDRPEAKAALYHRVRLLYDADWESNKVAVLQSLFLTSFWRAGPLNEKNTRYWLGAAISLAQTRGFHRTPLYFQVRDRQSSASLGLPSRIRDEDCDVEMLSPSDLEETEGIGSDIFGTGEPGHVMYALEMAKLAKLLGHIITNQFTPGTGHLDKNQRSSLLDALVRWKSELPDSLRECELENRPGMIWTYLLHLYYNNLLILLHRRAYVRPQDESDTQAGEVALRAACRITRIVEDMLSSDLIRITSLFSSLCIHTISLQRSKNTARRLAEHRAQMSLLGLKEIQKYWEVNNLVLELFFQYLDESTAKRLRAAELDPTSDTAAAANNPVVQAAGHNSSGVGDMATMAASTAADDNDDTTLGTYPTMGQDSLCFVTPSNILCQNSTSDPYAFLVDSEARVNDGLDMLGLQFLQRCL</sequence>
<dbReference type="OrthoDB" id="5121955at2759"/>
<evidence type="ECO:0000256" key="3">
    <source>
        <dbReference type="ARBA" id="ARBA00023125"/>
    </source>
</evidence>
<dbReference type="RefSeq" id="XP_016644702.1">
    <property type="nucleotide sequence ID" value="XM_016785326.1"/>
</dbReference>
<dbReference type="GeneID" id="27721320"/>
<organism evidence="8 9">
    <name type="scientific">Pseudallescheria apiosperma</name>
    <name type="common">Scedosporium apiospermum</name>
    <dbReference type="NCBI Taxonomy" id="563466"/>
    <lineage>
        <taxon>Eukaryota</taxon>
        <taxon>Fungi</taxon>
        <taxon>Dikarya</taxon>
        <taxon>Ascomycota</taxon>
        <taxon>Pezizomycotina</taxon>
        <taxon>Sordariomycetes</taxon>
        <taxon>Hypocreomycetidae</taxon>
        <taxon>Microascales</taxon>
        <taxon>Microascaceae</taxon>
        <taxon>Scedosporium</taxon>
    </lineage>
</organism>
<keyword evidence="4" id="KW-0804">Transcription</keyword>
<dbReference type="GO" id="GO:0006351">
    <property type="term" value="P:DNA-templated transcription"/>
    <property type="evidence" value="ECO:0007669"/>
    <property type="project" value="InterPro"/>
</dbReference>
<feature type="domain" description="Xylanolytic transcriptional activator regulatory" evidence="7">
    <location>
        <begin position="220"/>
        <end position="276"/>
    </location>
</feature>
<dbReference type="Proteomes" id="UP000028545">
    <property type="component" value="Unassembled WGS sequence"/>
</dbReference>
<proteinExistence type="predicted"/>
<evidence type="ECO:0000256" key="1">
    <source>
        <dbReference type="ARBA" id="ARBA00022833"/>
    </source>
</evidence>
<dbReference type="PANTHER" id="PTHR47171">
    <property type="entry name" value="FARA-RELATED"/>
    <property type="match status" value="1"/>
</dbReference>
<reference evidence="8 9" key="1">
    <citation type="journal article" date="2014" name="Genome Announc.">
        <title>Draft genome sequence of the pathogenic fungus Scedosporium apiospermum.</title>
        <authorList>
            <person name="Vandeputte P."/>
            <person name="Ghamrawi S."/>
            <person name="Rechenmann M."/>
            <person name="Iltis A."/>
            <person name="Giraud S."/>
            <person name="Fleury M."/>
            <person name="Thornton C."/>
            <person name="Delhaes L."/>
            <person name="Meyer W."/>
            <person name="Papon N."/>
            <person name="Bouchara J.P."/>
        </authorList>
    </citation>
    <scope>NUCLEOTIDE SEQUENCE [LARGE SCALE GENOMIC DNA]</scope>
    <source>
        <strain evidence="8 9">IHEM 14462</strain>
    </source>
</reference>
<dbReference type="PANTHER" id="PTHR47171:SF1">
    <property type="entry name" value="ZN(II)2CYS6 TRANSCRIPTION FACTOR (EUROFUNG)"/>
    <property type="match status" value="1"/>
</dbReference>
<dbReference type="KEGG" id="sapo:SAPIO_CDS2248"/>
<protein>
    <recommendedName>
        <fullName evidence="7">Xylanolytic transcriptional activator regulatory domain-containing protein</fullName>
    </recommendedName>
</protein>
<dbReference type="GO" id="GO:0008270">
    <property type="term" value="F:zinc ion binding"/>
    <property type="evidence" value="ECO:0007669"/>
    <property type="project" value="InterPro"/>
</dbReference>
<evidence type="ECO:0000313" key="9">
    <source>
        <dbReference type="Proteomes" id="UP000028545"/>
    </source>
</evidence>
<keyword evidence="9" id="KW-1185">Reference proteome</keyword>
<dbReference type="VEuPathDB" id="FungiDB:SAPIO_CDS2248"/>
<dbReference type="OMA" id="IQITITM"/>
<evidence type="ECO:0000256" key="4">
    <source>
        <dbReference type="ARBA" id="ARBA00023163"/>
    </source>
</evidence>
<dbReference type="CDD" id="cd12148">
    <property type="entry name" value="fungal_TF_MHR"/>
    <property type="match status" value="1"/>
</dbReference>
<keyword evidence="2" id="KW-0805">Transcription regulation</keyword>
<gene>
    <name evidence="8" type="ORF">SAPIO_CDS2248</name>
</gene>
<dbReference type="HOGENOM" id="CLU_466263_0_0_1"/>
<evidence type="ECO:0000256" key="5">
    <source>
        <dbReference type="ARBA" id="ARBA00023242"/>
    </source>
</evidence>
<keyword evidence="3" id="KW-0238">DNA-binding</keyword>
<evidence type="ECO:0000313" key="8">
    <source>
        <dbReference type="EMBL" id="KEZ44903.1"/>
    </source>
</evidence>
<comment type="caution">
    <text evidence="8">The sequence shown here is derived from an EMBL/GenBank/DDBJ whole genome shotgun (WGS) entry which is preliminary data.</text>
</comment>
<dbReference type="GO" id="GO:0003677">
    <property type="term" value="F:DNA binding"/>
    <property type="evidence" value="ECO:0007669"/>
    <property type="project" value="UniProtKB-KW"/>
</dbReference>
<evidence type="ECO:0000256" key="2">
    <source>
        <dbReference type="ARBA" id="ARBA00023015"/>
    </source>
</evidence>
<evidence type="ECO:0000256" key="6">
    <source>
        <dbReference type="SAM" id="MobiDB-lite"/>
    </source>
</evidence>
<dbReference type="EMBL" id="JOWA01000086">
    <property type="protein sequence ID" value="KEZ44903.1"/>
    <property type="molecule type" value="Genomic_DNA"/>
</dbReference>
<dbReference type="Pfam" id="PF04082">
    <property type="entry name" value="Fungal_trans"/>
    <property type="match status" value="1"/>
</dbReference>
<dbReference type="SMART" id="SM00906">
    <property type="entry name" value="Fungal_trans"/>
    <property type="match status" value="1"/>
</dbReference>
<keyword evidence="5" id="KW-0539">Nucleus</keyword>